<accession>A0A0C2VUT2</accession>
<evidence type="ECO:0000313" key="1">
    <source>
        <dbReference type="EMBL" id="KIL52672.1"/>
    </source>
</evidence>
<evidence type="ECO:0000313" key="2">
    <source>
        <dbReference type="Proteomes" id="UP000031972"/>
    </source>
</evidence>
<dbReference type="Proteomes" id="UP000031972">
    <property type="component" value="Unassembled WGS sequence"/>
</dbReference>
<keyword evidence="2" id="KW-1185">Reference proteome</keyword>
<dbReference type="AlphaFoldDB" id="A0A0C2VUT2"/>
<proteinExistence type="predicted"/>
<comment type="caution">
    <text evidence="1">The sequence shown here is derived from an EMBL/GenBank/DDBJ whole genome shotgun (WGS) entry which is preliminary data.</text>
</comment>
<protein>
    <submittedName>
        <fullName evidence="1">Uncharacterized protein</fullName>
    </submittedName>
</protein>
<sequence length="55" mass="6109">MSPFAACASAWSHPSRFIPLESPPSTAMNLFFLIVASQENKLKKECSMISHENIL</sequence>
<name>A0A0C2VUT2_9BACL</name>
<gene>
    <name evidence="1" type="ORF">KR50_00010</name>
</gene>
<dbReference type="EMBL" id="JXRR01000001">
    <property type="protein sequence ID" value="KIL52672.1"/>
    <property type="molecule type" value="Genomic_DNA"/>
</dbReference>
<reference evidence="1 2" key="1">
    <citation type="submission" date="2015-01" db="EMBL/GenBank/DDBJ databases">
        <title>Jeotgalibacillus campisalis genome sequencing.</title>
        <authorList>
            <person name="Goh K.M."/>
            <person name="Chan K.-G."/>
            <person name="Yaakop A.S."/>
            <person name="Ee R."/>
            <person name="Gan H.M."/>
            <person name="Chan C.S."/>
        </authorList>
    </citation>
    <scope>NUCLEOTIDE SEQUENCE [LARGE SCALE GENOMIC DNA]</scope>
    <source>
        <strain evidence="1 2">SF-57</strain>
    </source>
</reference>
<dbReference type="PATRIC" id="fig|220754.4.peg.1"/>
<organism evidence="1 2">
    <name type="scientific">Jeotgalibacillus campisalis</name>
    <dbReference type="NCBI Taxonomy" id="220754"/>
    <lineage>
        <taxon>Bacteria</taxon>
        <taxon>Bacillati</taxon>
        <taxon>Bacillota</taxon>
        <taxon>Bacilli</taxon>
        <taxon>Bacillales</taxon>
        <taxon>Caryophanaceae</taxon>
        <taxon>Jeotgalibacillus</taxon>
    </lineage>
</organism>